<keyword evidence="3" id="KW-1185">Reference proteome</keyword>
<feature type="region of interest" description="Disordered" evidence="1">
    <location>
        <begin position="33"/>
        <end position="52"/>
    </location>
</feature>
<reference evidence="2 3" key="1">
    <citation type="submission" date="2020-08" db="EMBL/GenBank/DDBJ databases">
        <title>Complete Genome Sequence of Effusibacillus dendaii Strain skT53, Isolated from Farmland soil.</title>
        <authorList>
            <person name="Konishi T."/>
            <person name="Kawasaki H."/>
        </authorList>
    </citation>
    <scope>NUCLEOTIDE SEQUENCE [LARGE SCALE GENOMIC DNA]</scope>
    <source>
        <strain evidence="3">skT53</strain>
    </source>
</reference>
<dbReference type="RefSeq" id="WP_200759117.1">
    <property type="nucleotide sequence ID" value="NZ_AP023366.1"/>
</dbReference>
<dbReference type="Proteomes" id="UP000593802">
    <property type="component" value="Chromosome"/>
</dbReference>
<evidence type="ECO:0000313" key="3">
    <source>
        <dbReference type="Proteomes" id="UP000593802"/>
    </source>
</evidence>
<protein>
    <submittedName>
        <fullName evidence="2">Uncharacterized protein</fullName>
    </submittedName>
</protein>
<dbReference type="KEGG" id="eff:skT53_35070"/>
<gene>
    <name evidence="2" type="ORF">skT53_35070</name>
</gene>
<sequence length="230" mass="25812">MKDSTNVIGANQCDDGNPDRNPDGNEVSLQIVERPDPANNRTDWTFSPGTASSLSADSTVQWNELYANKNHTSIGIAGPDMDKQFLLQIGNSMNVYTPVDGQAVKIPLQLEEALFLPEQIEHYTGIPMKFQSYKIEDVQNGVYLNGVITHSGYQFFTLYSKVDWDNAQTIQAQLDAETIKVYVNEQKAGSQDPAKEHVVYTIKTVERSIRYEVYRNNVLEKTAPIVYGIE</sequence>
<dbReference type="AlphaFoldDB" id="A0A7I8DGP7"/>
<proteinExistence type="predicted"/>
<evidence type="ECO:0000256" key="1">
    <source>
        <dbReference type="SAM" id="MobiDB-lite"/>
    </source>
</evidence>
<feature type="compositionally biased region" description="Polar residues" evidence="1">
    <location>
        <begin position="39"/>
        <end position="52"/>
    </location>
</feature>
<organism evidence="2 3">
    <name type="scientific">Effusibacillus dendaii</name>
    <dbReference type="NCBI Taxonomy" id="2743772"/>
    <lineage>
        <taxon>Bacteria</taxon>
        <taxon>Bacillati</taxon>
        <taxon>Bacillota</taxon>
        <taxon>Bacilli</taxon>
        <taxon>Bacillales</taxon>
        <taxon>Alicyclobacillaceae</taxon>
        <taxon>Effusibacillus</taxon>
    </lineage>
</organism>
<dbReference type="EMBL" id="AP023366">
    <property type="protein sequence ID" value="BCJ88522.1"/>
    <property type="molecule type" value="Genomic_DNA"/>
</dbReference>
<evidence type="ECO:0000313" key="2">
    <source>
        <dbReference type="EMBL" id="BCJ88522.1"/>
    </source>
</evidence>
<feature type="region of interest" description="Disordered" evidence="1">
    <location>
        <begin position="1"/>
        <end position="26"/>
    </location>
</feature>
<accession>A0A7I8DGP7</accession>
<name>A0A7I8DGP7_9BACL</name>